<protein>
    <submittedName>
        <fullName evidence="1">Uncharacterized protein</fullName>
    </submittedName>
</protein>
<reference evidence="1 2" key="1">
    <citation type="submission" date="2019-10" db="EMBL/GenBank/DDBJ databases">
        <authorList>
            <person name="Palmer J.M."/>
        </authorList>
    </citation>
    <scope>NUCLEOTIDE SEQUENCE [LARGE SCALE GENOMIC DNA]</scope>
    <source>
        <strain evidence="1 2">TWF718</strain>
    </source>
</reference>
<sequence>MSSPAYSPAPYKLVYIRRARVNLKDFNVEFSVFNFSQGPPTQESPESLISTGISMGSVLWELLRTEINRINDDWGVGDAGFKYDIQTLTREVYDSDTVCAFLKLRKVEAVAGSSSEGGTDLTNGTSSGGPW</sequence>
<comment type="caution">
    <text evidence="1">The sequence shown here is derived from an EMBL/GenBank/DDBJ whole genome shotgun (WGS) entry which is preliminary data.</text>
</comment>
<dbReference type="Proteomes" id="UP001313282">
    <property type="component" value="Unassembled WGS sequence"/>
</dbReference>
<name>A0AAN8MG17_9PEZI</name>
<dbReference type="EMBL" id="JAVHNR010000010">
    <property type="protein sequence ID" value="KAK6331940.1"/>
    <property type="molecule type" value="Genomic_DNA"/>
</dbReference>
<evidence type="ECO:0000313" key="2">
    <source>
        <dbReference type="Proteomes" id="UP001313282"/>
    </source>
</evidence>
<keyword evidence="2" id="KW-1185">Reference proteome</keyword>
<organism evidence="1 2">
    <name type="scientific">Orbilia javanica</name>
    <dbReference type="NCBI Taxonomy" id="47235"/>
    <lineage>
        <taxon>Eukaryota</taxon>
        <taxon>Fungi</taxon>
        <taxon>Dikarya</taxon>
        <taxon>Ascomycota</taxon>
        <taxon>Pezizomycotina</taxon>
        <taxon>Orbiliomycetes</taxon>
        <taxon>Orbiliales</taxon>
        <taxon>Orbiliaceae</taxon>
        <taxon>Orbilia</taxon>
    </lineage>
</organism>
<proteinExistence type="predicted"/>
<gene>
    <name evidence="1" type="ORF">TWF718_002477</name>
</gene>
<accession>A0AAN8MG17</accession>
<evidence type="ECO:0000313" key="1">
    <source>
        <dbReference type="EMBL" id="KAK6331940.1"/>
    </source>
</evidence>
<dbReference type="AlphaFoldDB" id="A0AAN8MG17"/>